<organism evidence="2">
    <name type="scientific">Ananas comosus var. bracteatus</name>
    <name type="common">red pineapple</name>
    <dbReference type="NCBI Taxonomy" id="296719"/>
    <lineage>
        <taxon>Eukaryota</taxon>
        <taxon>Viridiplantae</taxon>
        <taxon>Streptophyta</taxon>
        <taxon>Embryophyta</taxon>
        <taxon>Tracheophyta</taxon>
        <taxon>Spermatophyta</taxon>
        <taxon>Magnoliopsida</taxon>
        <taxon>Liliopsida</taxon>
        <taxon>Poales</taxon>
        <taxon>Bromeliaceae</taxon>
        <taxon>Bromelioideae</taxon>
        <taxon>Ananas</taxon>
    </lineage>
</organism>
<proteinExistence type="predicted"/>
<gene>
    <name evidence="2" type="ORF">CB5_LOCUS27380</name>
</gene>
<sequence>MLMKPNPPRYRNPSFRAERPVSPCMGSVSRVEPEKPTFGNRSLPARDRSLRPFSQNTRSGTGFSQPGTGCLKSCCSTALRGPVSPIRDRSPRVKTLRTKSKL</sequence>
<evidence type="ECO:0000256" key="1">
    <source>
        <dbReference type="SAM" id="MobiDB-lite"/>
    </source>
</evidence>
<protein>
    <submittedName>
        <fullName evidence="2">Uncharacterized protein</fullName>
    </submittedName>
</protein>
<name>A0A6V7QLZ9_ANACO</name>
<reference evidence="2" key="1">
    <citation type="submission" date="2020-07" db="EMBL/GenBank/DDBJ databases">
        <authorList>
            <person name="Lin J."/>
        </authorList>
    </citation>
    <scope>NUCLEOTIDE SEQUENCE</scope>
</reference>
<feature type="compositionally biased region" description="Pro residues" evidence="1">
    <location>
        <begin position="1"/>
        <end position="10"/>
    </location>
</feature>
<accession>A0A6V7QLZ9</accession>
<dbReference type="AlphaFoldDB" id="A0A6V7QLZ9"/>
<evidence type="ECO:0000313" key="2">
    <source>
        <dbReference type="EMBL" id="CAD1844169.1"/>
    </source>
</evidence>
<feature type="region of interest" description="Disordered" evidence="1">
    <location>
        <begin position="82"/>
        <end position="102"/>
    </location>
</feature>
<feature type="region of interest" description="Disordered" evidence="1">
    <location>
        <begin position="1"/>
        <end position="68"/>
    </location>
</feature>
<feature type="compositionally biased region" description="Basic residues" evidence="1">
    <location>
        <begin position="92"/>
        <end position="102"/>
    </location>
</feature>
<feature type="compositionally biased region" description="Polar residues" evidence="1">
    <location>
        <begin position="52"/>
        <end position="67"/>
    </location>
</feature>
<dbReference type="EMBL" id="LR862137">
    <property type="protein sequence ID" value="CAD1844169.1"/>
    <property type="molecule type" value="Genomic_DNA"/>
</dbReference>